<feature type="compositionally biased region" description="Acidic residues" evidence="1">
    <location>
        <begin position="137"/>
        <end position="149"/>
    </location>
</feature>
<dbReference type="EMBL" id="BAABLN010000029">
    <property type="protein sequence ID" value="GAA4700668.1"/>
    <property type="molecule type" value="Genomic_DNA"/>
</dbReference>
<feature type="domain" description="PepSY" evidence="2">
    <location>
        <begin position="156"/>
        <end position="214"/>
    </location>
</feature>
<keyword evidence="4" id="KW-1185">Reference proteome</keyword>
<evidence type="ECO:0000259" key="2">
    <source>
        <dbReference type="Pfam" id="PF03413"/>
    </source>
</evidence>
<name>A0ABP8X515_9MICC</name>
<feature type="region of interest" description="Disordered" evidence="1">
    <location>
        <begin position="23"/>
        <end position="81"/>
    </location>
</feature>
<comment type="caution">
    <text evidence="3">The sequence shown here is derived from an EMBL/GenBank/DDBJ whole genome shotgun (WGS) entry which is preliminary data.</text>
</comment>
<feature type="compositionally biased region" description="Low complexity" evidence="1">
    <location>
        <begin position="33"/>
        <end position="51"/>
    </location>
</feature>
<protein>
    <recommendedName>
        <fullName evidence="2">PepSY domain-containing protein</fullName>
    </recommendedName>
</protein>
<dbReference type="Gene3D" id="3.10.450.40">
    <property type="match status" value="1"/>
</dbReference>
<evidence type="ECO:0000313" key="4">
    <source>
        <dbReference type="Proteomes" id="UP001501446"/>
    </source>
</evidence>
<dbReference type="InterPro" id="IPR025711">
    <property type="entry name" value="PepSY"/>
</dbReference>
<dbReference type="Proteomes" id="UP001501446">
    <property type="component" value="Unassembled WGS sequence"/>
</dbReference>
<organism evidence="3 4">
    <name type="scientific">Kocuria gwangalliensis</name>
    <dbReference type="NCBI Taxonomy" id="501592"/>
    <lineage>
        <taxon>Bacteria</taxon>
        <taxon>Bacillati</taxon>
        <taxon>Actinomycetota</taxon>
        <taxon>Actinomycetes</taxon>
        <taxon>Micrococcales</taxon>
        <taxon>Micrococcaceae</taxon>
        <taxon>Kocuria</taxon>
    </lineage>
</organism>
<dbReference type="PROSITE" id="PS51257">
    <property type="entry name" value="PROKAR_LIPOPROTEIN"/>
    <property type="match status" value="1"/>
</dbReference>
<reference evidence="4" key="1">
    <citation type="journal article" date="2019" name="Int. J. Syst. Evol. Microbiol.">
        <title>The Global Catalogue of Microorganisms (GCM) 10K type strain sequencing project: providing services to taxonomists for standard genome sequencing and annotation.</title>
        <authorList>
            <consortium name="The Broad Institute Genomics Platform"/>
            <consortium name="The Broad Institute Genome Sequencing Center for Infectious Disease"/>
            <person name="Wu L."/>
            <person name="Ma J."/>
        </authorList>
    </citation>
    <scope>NUCLEOTIDE SEQUENCE [LARGE SCALE GENOMIC DNA]</scope>
    <source>
        <strain evidence="4">JCM 18958</strain>
    </source>
</reference>
<feature type="region of interest" description="Disordered" evidence="1">
    <location>
        <begin position="116"/>
        <end position="151"/>
    </location>
</feature>
<feature type="compositionally biased region" description="Low complexity" evidence="1">
    <location>
        <begin position="59"/>
        <end position="76"/>
    </location>
</feature>
<gene>
    <name evidence="3" type="ORF">GCM10025781_18710</name>
</gene>
<dbReference type="Pfam" id="PF03413">
    <property type="entry name" value="PepSY"/>
    <property type="match status" value="1"/>
</dbReference>
<evidence type="ECO:0000256" key="1">
    <source>
        <dbReference type="SAM" id="MobiDB-lite"/>
    </source>
</evidence>
<proteinExistence type="predicted"/>
<dbReference type="RefSeq" id="WP_345311309.1">
    <property type="nucleotide sequence ID" value="NZ_BAABLN010000029.1"/>
</dbReference>
<evidence type="ECO:0000313" key="3">
    <source>
        <dbReference type="EMBL" id="GAA4700668.1"/>
    </source>
</evidence>
<sequence length="218" mass="22390">MKHTEKILTLSSSAVIGALLLTGCGGGNDEPAAEAPAETTAAVPENEPTAEITDDPSDGEASAASGSPSESAAADDQNGGRAASLAAVDTLLAKYEGGDVVKLDYDRDNDAFEADVIQNDTKHEVSLDGAGENITSEQEDGAADQDDLDELGKASISIKEAIESAFGEVSSQGGTVLLDDVSLDDDNDTVNWEVELDVNDNDATYYVDANSGSVSSNN</sequence>
<accession>A0ABP8X515</accession>